<evidence type="ECO:0000313" key="1">
    <source>
        <dbReference type="EMBL" id="MCW1922503.1"/>
    </source>
</evidence>
<accession>A0ABT3GGV9</accession>
<dbReference type="EMBL" id="JAPDDT010000002">
    <property type="protein sequence ID" value="MCW1922503.1"/>
    <property type="molecule type" value="Genomic_DNA"/>
</dbReference>
<dbReference type="InterPro" id="IPR014825">
    <property type="entry name" value="DNA_alkylation"/>
</dbReference>
<dbReference type="Pfam" id="PF08713">
    <property type="entry name" value="DNA_alkylation"/>
    <property type="match status" value="1"/>
</dbReference>
<reference evidence="1 2" key="1">
    <citation type="submission" date="2022-10" db="EMBL/GenBank/DDBJ databases">
        <title>Luteolibacter arcticus strain CCTCC AB 2014275, whole genome shotgun sequencing project.</title>
        <authorList>
            <person name="Zhao G."/>
            <person name="Shen L."/>
        </authorList>
    </citation>
    <scope>NUCLEOTIDE SEQUENCE [LARGE SCALE GENOMIC DNA]</scope>
    <source>
        <strain evidence="1 2">CCTCC AB 2014275</strain>
    </source>
</reference>
<dbReference type="PANTHER" id="PTHR41291">
    <property type="entry name" value="DNA ALKYLATION REPAIR PROTEIN"/>
    <property type="match status" value="1"/>
</dbReference>
<protein>
    <submittedName>
        <fullName evidence="1">DNA alkylation repair protein</fullName>
    </submittedName>
</protein>
<name>A0ABT3GGV9_9BACT</name>
<proteinExistence type="predicted"/>
<organism evidence="1 2">
    <name type="scientific">Luteolibacter arcticus</name>
    <dbReference type="NCBI Taxonomy" id="1581411"/>
    <lineage>
        <taxon>Bacteria</taxon>
        <taxon>Pseudomonadati</taxon>
        <taxon>Verrucomicrobiota</taxon>
        <taxon>Verrucomicrobiia</taxon>
        <taxon>Verrucomicrobiales</taxon>
        <taxon>Verrucomicrobiaceae</taxon>
        <taxon>Luteolibacter</taxon>
    </lineage>
</organism>
<dbReference type="InterPro" id="IPR016024">
    <property type="entry name" value="ARM-type_fold"/>
</dbReference>
<sequence length="221" mass="24832">MKLDEVMAELKAAGNEKVKKLDVRDGAGDNQYGVKSGDIRVLAKKLKGQPEHATELWNTGNADAMLLAVLLMNPKQITPAELEKLVRSVTFTHLADWLDSYVVKVHPQKESLREEWMKSSHPMTLRAGWSLTARRVEKEPEGLDLTSLLDRIEAEMGGAQPAVQWTMNYCLAQIGIHFPEHRKRALAIGEKLGVFRDYPTSKGCTSPFAPIWINEMVRRQG</sequence>
<dbReference type="Gene3D" id="1.25.10.90">
    <property type="match status" value="1"/>
</dbReference>
<comment type="caution">
    <text evidence="1">The sequence shown here is derived from an EMBL/GenBank/DDBJ whole genome shotgun (WGS) entry which is preliminary data.</text>
</comment>
<dbReference type="SUPFAM" id="SSF48371">
    <property type="entry name" value="ARM repeat"/>
    <property type="match status" value="1"/>
</dbReference>
<evidence type="ECO:0000313" key="2">
    <source>
        <dbReference type="Proteomes" id="UP001320876"/>
    </source>
</evidence>
<dbReference type="CDD" id="cd06561">
    <property type="entry name" value="AlkD_like"/>
    <property type="match status" value="1"/>
</dbReference>
<dbReference type="Proteomes" id="UP001320876">
    <property type="component" value="Unassembled WGS sequence"/>
</dbReference>
<gene>
    <name evidence="1" type="ORF">OKA05_08045</name>
</gene>
<keyword evidence="2" id="KW-1185">Reference proteome</keyword>
<dbReference type="PANTHER" id="PTHR41291:SF1">
    <property type="entry name" value="DNA ALKYLATION REPAIR PROTEIN"/>
    <property type="match status" value="1"/>
</dbReference>
<dbReference type="RefSeq" id="WP_264486610.1">
    <property type="nucleotide sequence ID" value="NZ_JAPDDT010000002.1"/>
</dbReference>